<keyword evidence="3" id="KW-1185">Reference proteome</keyword>
<keyword evidence="1" id="KW-0812">Transmembrane</keyword>
<keyword evidence="1" id="KW-1133">Transmembrane helix</keyword>
<evidence type="ECO:0000313" key="2">
    <source>
        <dbReference type="EMBL" id="WDE99053.1"/>
    </source>
</evidence>
<dbReference type="EMBL" id="CP117812">
    <property type="protein sequence ID" value="WDE99053.1"/>
    <property type="molecule type" value="Genomic_DNA"/>
</dbReference>
<organism evidence="2 3">
    <name type="scientific">Lentisphaera profundi</name>
    <dbReference type="NCBI Taxonomy" id="1658616"/>
    <lineage>
        <taxon>Bacteria</taxon>
        <taxon>Pseudomonadati</taxon>
        <taxon>Lentisphaerota</taxon>
        <taxon>Lentisphaeria</taxon>
        <taxon>Lentisphaerales</taxon>
        <taxon>Lentisphaeraceae</taxon>
        <taxon>Lentisphaera</taxon>
    </lineage>
</organism>
<feature type="transmembrane region" description="Helical" evidence="1">
    <location>
        <begin position="7"/>
        <end position="28"/>
    </location>
</feature>
<keyword evidence="1" id="KW-0472">Membrane</keyword>
<reference evidence="2 3" key="1">
    <citation type="submission" date="2023-02" db="EMBL/GenBank/DDBJ databases">
        <title>Genome sequence of Lentisphaera profundi SAORIC-696.</title>
        <authorList>
            <person name="Kim e."/>
            <person name="Cho J.-C."/>
            <person name="Choi A."/>
            <person name="Kang I."/>
        </authorList>
    </citation>
    <scope>NUCLEOTIDE SEQUENCE [LARGE SCALE GENOMIC DNA]</scope>
    <source>
        <strain evidence="2 3">SAORIC-696</strain>
    </source>
</reference>
<proteinExistence type="predicted"/>
<dbReference type="RefSeq" id="WP_274153915.1">
    <property type="nucleotide sequence ID" value="NZ_CP117812.1"/>
</dbReference>
<accession>A0ABY7W0Q1</accession>
<evidence type="ECO:0000313" key="3">
    <source>
        <dbReference type="Proteomes" id="UP001214250"/>
    </source>
</evidence>
<dbReference type="Proteomes" id="UP001214250">
    <property type="component" value="Chromosome 2"/>
</dbReference>
<dbReference type="PROSITE" id="PS51257">
    <property type="entry name" value="PROKAR_LIPOPROTEIN"/>
    <property type="match status" value="1"/>
</dbReference>
<evidence type="ECO:0000256" key="1">
    <source>
        <dbReference type="SAM" id="Phobius"/>
    </source>
</evidence>
<gene>
    <name evidence="2" type="ORF">PQO03_14545</name>
</gene>
<name>A0ABY7W0Q1_9BACT</name>
<evidence type="ECO:0008006" key="4">
    <source>
        <dbReference type="Google" id="ProtNLM"/>
    </source>
</evidence>
<sequence length="298" mass="34053">MPRNLNIIIITMKLYPLILLAISPILFFSCKENNKIETIKKVHAQDFIDPKAFGLVNFNLKSLINAPSARDFLALKIGKNKEFKILKELQITFENFDKITVSLSANEMYILTLNEAINLDEYYEQFLINKSAKFSGERLLFENKNIFRISRKEESRFCTQVSPRIILIGQQNELLATLSKRETAIRPLASQIDFSHALSLLIIQSELLPPQLKDIKKLSGKATLKESLEIDLTGDFNNIEACNSTENMLRTLIGFSPIPKEMRQSIKFLNTAPQLRLSAQITESEIQQLVTDMVNKDK</sequence>
<protein>
    <recommendedName>
        <fullName evidence="4">Lipoprotein</fullName>
    </recommendedName>
</protein>